<keyword evidence="6" id="KW-1185">Reference proteome</keyword>
<comment type="function">
    <text evidence="2">Bifunctional nuclease with both RNase and DNase activities. Involved in basal defense response. Participates in abscisic acid-derived callose deposition following infection by a necrotrophic pathogen.</text>
</comment>
<organism evidence="5 6">
    <name type="scientific">Ostreobium quekettii</name>
    <dbReference type="NCBI Taxonomy" id="121088"/>
    <lineage>
        <taxon>Eukaryota</taxon>
        <taxon>Viridiplantae</taxon>
        <taxon>Chlorophyta</taxon>
        <taxon>core chlorophytes</taxon>
        <taxon>Ulvophyceae</taxon>
        <taxon>TCBD clade</taxon>
        <taxon>Bryopsidales</taxon>
        <taxon>Ostreobineae</taxon>
        <taxon>Ostreobiaceae</taxon>
        <taxon>Ostreobium</taxon>
    </lineage>
</organism>
<evidence type="ECO:0000256" key="2">
    <source>
        <dbReference type="ARBA" id="ARBA00025428"/>
    </source>
</evidence>
<evidence type="ECO:0000256" key="3">
    <source>
        <dbReference type="SAM" id="Coils"/>
    </source>
</evidence>
<proteinExistence type="inferred from homology"/>
<accession>A0A8S1ISS9</accession>
<dbReference type="GO" id="GO:0016567">
    <property type="term" value="P:protein ubiquitination"/>
    <property type="evidence" value="ECO:0007669"/>
    <property type="project" value="TreeGrafter"/>
</dbReference>
<dbReference type="InterPro" id="IPR001943">
    <property type="entry name" value="UVR_dom"/>
</dbReference>
<dbReference type="InterPro" id="IPR036104">
    <property type="entry name" value="BFN_sf"/>
</dbReference>
<keyword evidence="3" id="KW-0175">Coiled coil</keyword>
<dbReference type="PANTHER" id="PTHR15160:SF1">
    <property type="entry name" value="VON HIPPEL-LINDAU DISEASE TUMOR SUPPRESSOR"/>
    <property type="match status" value="1"/>
</dbReference>
<sequence length="191" mass="21588">MTHDMMKNSLDLLGYKVSRVRVTALVGNTYHARVHYKRASDNGSAEDEVDVDARPSDAINLAVRFNAPVFVNRGVAERMAHSVRGYEQPALDVVRSCREEMKHIKDPTVMLKLQLQMAIAEERYEDATRIRDEIEQLLSTNRALTLVVALESALEGQRFEEAVAIRDELVRLREGSTETMKSKAKGWQGES</sequence>
<dbReference type="PANTHER" id="PTHR15160">
    <property type="entry name" value="VON HIPPEL-LINDAU PROTEIN"/>
    <property type="match status" value="1"/>
</dbReference>
<dbReference type="Pfam" id="PF02151">
    <property type="entry name" value="UVR"/>
    <property type="match status" value="1"/>
</dbReference>
<name>A0A8S1ISS9_9CHLO</name>
<dbReference type="EMBL" id="CAJHUC010000588">
    <property type="protein sequence ID" value="CAD7696991.1"/>
    <property type="molecule type" value="Genomic_DNA"/>
</dbReference>
<reference evidence="5" key="1">
    <citation type="submission" date="2020-12" db="EMBL/GenBank/DDBJ databases">
        <authorList>
            <person name="Iha C."/>
        </authorList>
    </citation>
    <scope>NUCLEOTIDE SEQUENCE</scope>
</reference>
<comment type="caution">
    <text evidence="5">The sequence shown here is derived from an EMBL/GenBank/DDBJ whole genome shotgun (WGS) entry which is preliminary data.</text>
</comment>
<dbReference type="Proteomes" id="UP000708148">
    <property type="component" value="Unassembled WGS sequence"/>
</dbReference>
<gene>
    <name evidence="5" type="ORF">OSTQU699_LOCUS2352</name>
</gene>
<evidence type="ECO:0000259" key="4">
    <source>
        <dbReference type="PROSITE" id="PS51658"/>
    </source>
</evidence>
<evidence type="ECO:0000313" key="5">
    <source>
        <dbReference type="EMBL" id="CAD7696991.1"/>
    </source>
</evidence>
<feature type="domain" description="BFN" evidence="4">
    <location>
        <begin position="1"/>
        <end position="83"/>
    </location>
</feature>
<dbReference type="InterPro" id="IPR003729">
    <property type="entry name" value="Bi_nuclease_dom"/>
</dbReference>
<evidence type="ECO:0000313" key="6">
    <source>
        <dbReference type="Proteomes" id="UP000708148"/>
    </source>
</evidence>
<dbReference type="OrthoDB" id="566255at2759"/>
<dbReference type="GO" id="GO:0005634">
    <property type="term" value="C:nucleus"/>
    <property type="evidence" value="ECO:0007669"/>
    <property type="project" value="TreeGrafter"/>
</dbReference>
<feature type="coiled-coil region" evidence="3">
    <location>
        <begin position="110"/>
        <end position="137"/>
    </location>
</feature>
<dbReference type="Pfam" id="PF02577">
    <property type="entry name" value="BFN_dom"/>
    <property type="match status" value="1"/>
</dbReference>
<dbReference type="GO" id="GO:0004518">
    <property type="term" value="F:nuclease activity"/>
    <property type="evidence" value="ECO:0007669"/>
    <property type="project" value="InterPro"/>
</dbReference>
<comment type="similarity">
    <text evidence="1">Belongs to the bifunctional nuclease family.</text>
</comment>
<dbReference type="GO" id="GO:0030891">
    <property type="term" value="C:VCB complex"/>
    <property type="evidence" value="ECO:0007669"/>
    <property type="project" value="TreeGrafter"/>
</dbReference>
<dbReference type="Gene3D" id="3.10.690.10">
    <property type="entry name" value="Bifunctional nuclease domain"/>
    <property type="match status" value="1"/>
</dbReference>
<dbReference type="PROSITE" id="PS51658">
    <property type="entry name" value="BFN"/>
    <property type="match status" value="1"/>
</dbReference>
<protein>
    <recommendedName>
        <fullName evidence="4">BFN domain-containing protein</fullName>
    </recommendedName>
</protein>
<dbReference type="AlphaFoldDB" id="A0A8S1ISS9"/>
<evidence type="ECO:0000256" key="1">
    <source>
        <dbReference type="ARBA" id="ARBA00009095"/>
    </source>
</evidence>
<dbReference type="SUPFAM" id="SSF103256">
    <property type="entry name" value="Hypothetical protein TM0160"/>
    <property type="match status" value="1"/>
</dbReference>